<dbReference type="SUPFAM" id="SSF50685">
    <property type="entry name" value="Barwin-like endoglucanases"/>
    <property type="match status" value="1"/>
</dbReference>
<proteinExistence type="predicted"/>
<dbReference type="Pfam" id="PF06725">
    <property type="entry name" value="3D"/>
    <property type="match status" value="1"/>
</dbReference>
<dbReference type="GO" id="GO:0019867">
    <property type="term" value="C:outer membrane"/>
    <property type="evidence" value="ECO:0007669"/>
    <property type="project" value="InterPro"/>
</dbReference>
<feature type="domain" description="3D" evidence="3">
    <location>
        <begin position="98"/>
        <end position="157"/>
    </location>
</feature>
<dbReference type="CDD" id="cd14667">
    <property type="entry name" value="3D_containing_proteins"/>
    <property type="match status" value="1"/>
</dbReference>
<keyword evidence="2" id="KW-0812">Transmembrane</keyword>
<dbReference type="GO" id="GO:0009254">
    <property type="term" value="P:peptidoglycan turnover"/>
    <property type="evidence" value="ECO:0007669"/>
    <property type="project" value="InterPro"/>
</dbReference>
<dbReference type="PANTHER" id="PTHR39160:SF4">
    <property type="entry name" value="RESUSCITATION-PROMOTING FACTOR RPFB"/>
    <property type="match status" value="1"/>
</dbReference>
<evidence type="ECO:0000256" key="2">
    <source>
        <dbReference type="SAM" id="Phobius"/>
    </source>
</evidence>
<feature type="transmembrane region" description="Helical" evidence="2">
    <location>
        <begin position="12"/>
        <end position="33"/>
    </location>
</feature>
<keyword evidence="5" id="KW-1185">Reference proteome</keyword>
<dbReference type="RefSeq" id="WP_136081647.1">
    <property type="nucleotide sequence ID" value="NZ_CAAHFG010000003.1"/>
</dbReference>
<keyword evidence="1" id="KW-0732">Signal</keyword>
<dbReference type="InterPro" id="IPR051933">
    <property type="entry name" value="Resuscitation_pf_RpfB"/>
</dbReference>
<reference evidence="4 5" key="1">
    <citation type="submission" date="2019-04" db="EMBL/GenBank/DDBJ databases">
        <authorList>
            <person name="Van Vliet M D."/>
        </authorList>
    </citation>
    <scope>NUCLEOTIDE SEQUENCE [LARGE SCALE GENOMIC DNA]</scope>
    <source>
        <strain evidence="4 5">F1</strain>
    </source>
</reference>
<evidence type="ECO:0000313" key="4">
    <source>
        <dbReference type="EMBL" id="VGO16098.1"/>
    </source>
</evidence>
<sequence>MGRRRRRRKPGKWTVILLVGVAVWFVLEGRFYFPKYIRPPGDAEPVVVELDTTSYCHCRKCCSYKWLAFIPYQKTGTFSGRIKKIGVTSSGATVRPGSIAADISIYPYGTIMHVPGYGYGRVEDTGGAIKGRHIDLYRPNHWFARSWGVKKLKVKVWLPPKEDPPQQEAPANVGS</sequence>
<dbReference type="PANTHER" id="PTHR39160">
    <property type="entry name" value="CELL WALL-BINDING PROTEIN YOCH"/>
    <property type="match status" value="1"/>
</dbReference>
<evidence type="ECO:0000256" key="1">
    <source>
        <dbReference type="ARBA" id="ARBA00022729"/>
    </source>
</evidence>
<keyword evidence="2" id="KW-0472">Membrane</keyword>
<gene>
    <name evidence="4" type="primary">yocH_2</name>
    <name evidence="4" type="ORF">PDESU_04688</name>
</gene>
<dbReference type="Proteomes" id="UP000366872">
    <property type="component" value="Unassembled WGS sequence"/>
</dbReference>
<name>A0A6C2U7M5_PONDE</name>
<accession>A0A6C2U7M5</accession>
<keyword evidence="2" id="KW-1133">Transmembrane helix</keyword>
<evidence type="ECO:0000313" key="5">
    <source>
        <dbReference type="Proteomes" id="UP000366872"/>
    </source>
</evidence>
<dbReference type="InterPro" id="IPR059180">
    <property type="entry name" value="3D_YorM"/>
</dbReference>
<dbReference type="InterPro" id="IPR036908">
    <property type="entry name" value="RlpA-like_sf"/>
</dbReference>
<organism evidence="4 5">
    <name type="scientific">Pontiella desulfatans</name>
    <dbReference type="NCBI Taxonomy" id="2750659"/>
    <lineage>
        <taxon>Bacteria</taxon>
        <taxon>Pseudomonadati</taxon>
        <taxon>Kiritimatiellota</taxon>
        <taxon>Kiritimatiellia</taxon>
        <taxon>Kiritimatiellales</taxon>
        <taxon>Pontiellaceae</taxon>
        <taxon>Pontiella</taxon>
    </lineage>
</organism>
<dbReference type="InterPro" id="IPR010611">
    <property type="entry name" value="3D_dom"/>
</dbReference>
<dbReference type="EMBL" id="CAAHFG010000003">
    <property type="protein sequence ID" value="VGO16098.1"/>
    <property type="molecule type" value="Genomic_DNA"/>
</dbReference>
<dbReference type="AlphaFoldDB" id="A0A6C2U7M5"/>
<protein>
    <submittedName>
        <fullName evidence="4">Cell wall-binding protein YocH</fullName>
    </submittedName>
</protein>
<dbReference type="Gene3D" id="2.40.40.10">
    <property type="entry name" value="RlpA-like domain"/>
    <property type="match status" value="1"/>
</dbReference>
<evidence type="ECO:0000259" key="3">
    <source>
        <dbReference type="Pfam" id="PF06725"/>
    </source>
</evidence>
<dbReference type="GO" id="GO:0004553">
    <property type="term" value="F:hydrolase activity, hydrolyzing O-glycosyl compounds"/>
    <property type="evidence" value="ECO:0007669"/>
    <property type="project" value="InterPro"/>
</dbReference>